<evidence type="ECO:0000313" key="2">
    <source>
        <dbReference type="Proteomes" id="UP000503349"/>
    </source>
</evidence>
<gene>
    <name evidence="1" type="ORF">EXN66_Car002016</name>
</gene>
<dbReference type="Proteomes" id="UP000503349">
    <property type="component" value="Chromosome 2"/>
</dbReference>
<accession>A0A6G1P895</accession>
<name>A0A6G1P895_CHAAH</name>
<proteinExistence type="predicted"/>
<keyword evidence="2" id="KW-1185">Reference proteome</keyword>
<dbReference type="EMBL" id="CM015713">
    <property type="protein sequence ID" value="KAF3686344.1"/>
    <property type="molecule type" value="Genomic_DNA"/>
</dbReference>
<organism evidence="1 2">
    <name type="scientific">Channa argus</name>
    <name type="common">Northern snakehead</name>
    <name type="synonym">Ophicephalus argus</name>
    <dbReference type="NCBI Taxonomy" id="215402"/>
    <lineage>
        <taxon>Eukaryota</taxon>
        <taxon>Metazoa</taxon>
        <taxon>Chordata</taxon>
        <taxon>Craniata</taxon>
        <taxon>Vertebrata</taxon>
        <taxon>Euteleostomi</taxon>
        <taxon>Actinopterygii</taxon>
        <taxon>Neopterygii</taxon>
        <taxon>Teleostei</taxon>
        <taxon>Neoteleostei</taxon>
        <taxon>Acanthomorphata</taxon>
        <taxon>Anabantaria</taxon>
        <taxon>Anabantiformes</taxon>
        <taxon>Channoidei</taxon>
        <taxon>Channidae</taxon>
        <taxon>Channa</taxon>
    </lineage>
</organism>
<protein>
    <submittedName>
        <fullName evidence="1">Uncharacterized protein</fullName>
    </submittedName>
</protein>
<evidence type="ECO:0000313" key="1">
    <source>
        <dbReference type="EMBL" id="KAF3686344.1"/>
    </source>
</evidence>
<reference evidence="1 2" key="1">
    <citation type="submission" date="2019-02" db="EMBL/GenBank/DDBJ databases">
        <title>Opniocepnalus argus genome.</title>
        <authorList>
            <person name="Zhou C."/>
            <person name="Xiao S."/>
        </authorList>
    </citation>
    <scope>NUCLEOTIDE SEQUENCE [LARGE SCALE GENOMIC DNA]</scope>
    <source>
        <strain evidence="1">OARG1902GOOAL</strain>
        <tissue evidence="1">Muscle</tissue>
    </source>
</reference>
<sequence length="51" mass="6203">MKSHFLQRKERQMLRDRNEHLEFANFLFCDSYSLIRARDAAPCTQLSRSER</sequence>
<dbReference type="AlphaFoldDB" id="A0A6G1P895"/>
<reference evidence="2" key="2">
    <citation type="submission" date="2019-02" db="EMBL/GenBank/DDBJ databases">
        <title>Opniocepnalus argus Var Kimnra genome.</title>
        <authorList>
            <person name="Zhou C."/>
            <person name="Xiao S."/>
        </authorList>
    </citation>
    <scope>NUCLEOTIDE SEQUENCE [LARGE SCALE GENOMIC DNA]</scope>
</reference>